<evidence type="ECO:0000313" key="2">
    <source>
        <dbReference type="Proteomes" id="UP000323917"/>
    </source>
</evidence>
<gene>
    <name evidence="1" type="primary">sixA</name>
    <name evidence="1" type="ORF">Pr1d_51210</name>
</gene>
<dbReference type="EC" id="3.1.3.-" evidence="1"/>
<dbReference type="KEGG" id="bgok:Pr1d_51210"/>
<dbReference type="InterPro" id="IPR013078">
    <property type="entry name" value="His_Pase_superF_clade-1"/>
</dbReference>
<accession>A0A5B9QG62</accession>
<reference evidence="1 2" key="1">
    <citation type="submission" date="2019-08" db="EMBL/GenBank/DDBJ databases">
        <title>Deep-cultivation of Planctomycetes and their phenomic and genomic characterization uncovers novel biology.</title>
        <authorList>
            <person name="Wiegand S."/>
            <person name="Jogler M."/>
            <person name="Boedeker C."/>
            <person name="Pinto D."/>
            <person name="Vollmers J."/>
            <person name="Rivas-Marin E."/>
            <person name="Kohn T."/>
            <person name="Peeters S.H."/>
            <person name="Heuer A."/>
            <person name="Rast P."/>
            <person name="Oberbeckmann S."/>
            <person name="Bunk B."/>
            <person name="Jeske O."/>
            <person name="Meyerdierks A."/>
            <person name="Storesund J.E."/>
            <person name="Kallscheuer N."/>
            <person name="Luecker S."/>
            <person name="Lage O.M."/>
            <person name="Pohl T."/>
            <person name="Merkel B.J."/>
            <person name="Hornburger P."/>
            <person name="Mueller R.-W."/>
            <person name="Bruemmer F."/>
            <person name="Labrenz M."/>
            <person name="Spormann A.M."/>
            <person name="Op den Camp H."/>
            <person name="Overmann J."/>
            <person name="Amann R."/>
            <person name="Jetten M.S.M."/>
            <person name="Mascher T."/>
            <person name="Medema M.H."/>
            <person name="Devos D.P."/>
            <person name="Kaster A.-K."/>
            <person name="Ovreas L."/>
            <person name="Rohde M."/>
            <person name="Galperin M.Y."/>
            <person name="Jogler C."/>
        </authorList>
    </citation>
    <scope>NUCLEOTIDE SEQUENCE [LARGE SCALE GENOMIC DNA]</scope>
    <source>
        <strain evidence="1 2">Pr1d</strain>
    </source>
</reference>
<name>A0A5B9QG62_9BACT</name>
<proteinExistence type="predicted"/>
<dbReference type="OrthoDB" id="280692at2"/>
<organism evidence="1 2">
    <name type="scientific">Bythopirellula goksoeyrii</name>
    <dbReference type="NCBI Taxonomy" id="1400387"/>
    <lineage>
        <taxon>Bacteria</taxon>
        <taxon>Pseudomonadati</taxon>
        <taxon>Planctomycetota</taxon>
        <taxon>Planctomycetia</taxon>
        <taxon>Pirellulales</taxon>
        <taxon>Lacipirellulaceae</taxon>
        <taxon>Bythopirellula</taxon>
    </lineage>
</organism>
<evidence type="ECO:0000313" key="1">
    <source>
        <dbReference type="EMBL" id="QEG37774.1"/>
    </source>
</evidence>
<dbReference type="RefSeq" id="WP_148075955.1">
    <property type="nucleotide sequence ID" value="NZ_CP042913.1"/>
</dbReference>
<keyword evidence="2" id="KW-1185">Reference proteome</keyword>
<protein>
    <submittedName>
        <fullName evidence="1">Phosphohistidine phosphatase SixA</fullName>
        <ecNumber evidence="1">3.1.3.-</ecNumber>
    </submittedName>
</protein>
<sequence length="162" mass="18042">MHIYIARHAWAYEHGDPRWPDDSMRELEPEGSERYMQVVQALSERGFAPELVATSPYTRCEQTAELISQYTRREPAVERLEALEPGSDFQALLDWTRQSECESVCWVGHAPDVGWLTAALVGNSNANLRLAKGAVASVRMDNEIAPGAGELMWLATAKVLGI</sequence>
<dbReference type="EMBL" id="CP042913">
    <property type="protein sequence ID" value="QEG37774.1"/>
    <property type="molecule type" value="Genomic_DNA"/>
</dbReference>
<keyword evidence="1" id="KW-0378">Hydrolase</keyword>
<dbReference type="SUPFAM" id="SSF53254">
    <property type="entry name" value="Phosphoglycerate mutase-like"/>
    <property type="match status" value="1"/>
</dbReference>
<dbReference type="Gene3D" id="3.40.50.1240">
    <property type="entry name" value="Phosphoglycerate mutase-like"/>
    <property type="match status" value="1"/>
</dbReference>
<dbReference type="Pfam" id="PF00300">
    <property type="entry name" value="His_Phos_1"/>
    <property type="match status" value="1"/>
</dbReference>
<dbReference type="InterPro" id="IPR029033">
    <property type="entry name" value="His_PPase_superfam"/>
</dbReference>
<dbReference type="CDD" id="cd07067">
    <property type="entry name" value="HP_PGM_like"/>
    <property type="match status" value="1"/>
</dbReference>
<dbReference type="AlphaFoldDB" id="A0A5B9QG62"/>
<dbReference type="Proteomes" id="UP000323917">
    <property type="component" value="Chromosome"/>
</dbReference>
<dbReference type="GO" id="GO:0016787">
    <property type="term" value="F:hydrolase activity"/>
    <property type="evidence" value="ECO:0007669"/>
    <property type="project" value="UniProtKB-KW"/>
</dbReference>